<proteinExistence type="inferred from homology"/>
<feature type="site" description="Histone H3K4me3 binding" evidence="7">
    <location>
        <position position="267"/>
    </location>
</feature>
<dbReference type="InterPro" id="IPR013083">
    <property type="entry name" value="Znf_RING/FYVE/PHD"/>
</dbReference>
<keyword evidence="5" id="KW-0862">Zinc</keyword>
<dbReference type="InterPro" id="IPR011011">
    <property type="entry name" value="Znf_FYVE_PHD"/>
</dbReference>
<dbReference type="InterPro" id="IPR028643">
    <property type="entry name" value="ING1_PHD_Znf"/>
</dbReference>
<dbReference type="AlphaFoldDB" id="A0AAU9XPA5"/>
<feature type="domain" description="Inhibitor of growth protein N-terminal histone-binding" evidence="9">
    <location>
        <begin position="14"/>
        <end position="112"/>
    </location>
</feature>
<feature type="site" description="Histone H3K4me3 binding" evidence="7">
    <location>
        <position position="279"/>
    </location>
</feature>
<evidence type="ECO:0000256" key="2">
    <source>
        <dbReference type="ARBA" id="ARBA00010210"/>
    </source>
</evidence>
<keyword evidence="6" id="KW-0539">Nucleus</keyword>
<evidence type="ECO:0000313" key="10">
    <source>
        <dbReference type="EMBL" id="CAH3152588.1"/>
    </source>
</evidence>
<keyword evidence="3" id="KW-0479">Metal-binding</keyword>
<dbReference type="Pfam" id="PF12998">
    <property type="entry name" value="ING"/>
    <property type="match status" value="1"/>
</dbReference>
<dbReference type="SUPFAM" id="SSF57903">
    <property type="entry name" value="FYVE/PHD zinc finger"/>
    <property type="match status" value="1"/>
</dbReference>
<protein>
    <recommendedName>
        <fullName evidence="9">Inhibitor of growth protein N-terminal histone-binding domain-containing protein</fullName>
    </recommendedName>
</protein>
<dbReference type="PANTHER" id="PTHR10333">
    <property type="entry name" value="INHIBITOR OF GROWTH PROTEIN"/>
    <property type="match status" value="1"/>
</dbReference>
<feature type="non-terminal residue" evidence="10">
    <location>
        <position position="1"/>
    </location>
</feature>
<comment type="similarity">
    <text evidence="2">Belongs to the ING family.</text>
</comment>
<dbReference type="Gene3D" id="6.10.140.1740">
    <property type="match status" value="1"/>
</dbReference>
<dbReference type="GO" id="GO:0045893">
    <property type="term" value="P:positive regulation of DNA-templated transcription"/>
    <property type="evidence" value="ECO:0007669"/>
    <property type="project" value="TreeGrafter"/>
</dbReference>
<feature type="site" description="Histone H3K4me3 binding" evidence="7">
    <location>
        <position position="256"/>
    </location>
</feature>
<dbReference type="GO" id="GO:0005634">
    <property type="term" value="C:nucleus"/>
    <property type="evidence" value="ECO:0007669"/>
    <property type="project" value="UniProtKB-SubCell"/>
</dbReference>
<evidence type="ECO:0000256" key="1">
    <source>
        <dbReference type="ARBA" id="ARBA00004123"/>
    </source>
</evidence>
<feature type="site" description="Histone H3K4me3 binding" evidence="7">
    <location>
        <position position="271"/>
    </location>
</feature>
<dbReference type="InterPro" id="IPR028651">
    <property type="entry name" value="ING_fam"/>
</dbReference>
<evidence type="ECO:0000256" key="4">
    <source>
        <dbReference type="ARBA" id="ARBA00022771"/>
    </source>
</evidence>
<name>A0AAU9XPA5_9CNID</name>
<evidence type="ECO:0000256" key="7">
    <source>
        <dbReference type="PIRSR" id="PIRSR628651-50"/>
    </source>
</evidence>
<feature type="compositionally biased region" description="Basic and acidic residues" evidence="8">
    <location>
        <begin position="214"/>
        <end position="225"/>
    </location>
</feature>
<keyword evidence="11" id="KW-1185">Reference proteome</keyword>
<dbReference type="GO" id="GO:0008270">
    <property type="term" value="F:zinc ion binding"/>
    <property type="evidence" value="ECO:0007669"/>
    <property type="project" value="UniProtKB-KW"/>
</dbReference>
<evidence type="ECO:0000259" key="9">
    <source>
        <dbReference type="SMART" id="SM01408"/>
    </source>
</evidence>
<dbReference type="FunFam" id="3.30.40.10:FF:000021">
    <property type="entry name" value="Inhibitor of growth 2b"/>
    <property type="match status" value="1"/>
</dbReference>
<organism evidence="10 11">
    <name type="scientific">Pocillopora meandrina</name>
    <dbReference type="NCBI Taxonomy" id="46732"/>
    <lineage>
        <taxon>Eukaryota</taxon>
        <taxon>Metazoa</taxon>
        <taxon>Cnidaria</taxon>
        <taxon>Anthozoa</taxon>
        <taxon>Hexacorallia</taxon>
        <taxon>Scleractinia</taxon>
        <taxon>Astrocoeniina</taxon>
        <taxon>Pocilloporidae</taxon>
        <taxon>Pocillopora</taxon>
    </lineage>
</organism>
<comment type="subcellular location">
    <subcellularLocation>
        <location evidence="1">Nucleus</location>
    </subcellularLocation>
</comment>
<accession>A0AAU9XPA5</accession>
<dbReference type="SMART" id="SM01408">
    <property type="entry name" value="ING"/>
    <property type="match status" value="1"/>
</dbReference>
<dbReference type="CDD" id="cd15584">
    <property type="entry name" value="PHD_ING1_2"/>
    <property type="match status" value="1"/>
</dbReference>
<dbReference type="CDD" id="cd16857">
    <property type="entry name" value="ING_ING1_2"/>
    <property type="match status" value="1"/>
</dbReference>
<keyword evidence="4" id="KW-0863">Zinc-finger</keyword>
<comment type="caution">
    <text evidence="10">The sequence shown here is derived from an EMBL/GenBank/DDBJ whole genome shotgun (WGS) entry which is preliminary data.</text>
</comment>
<evidence type="ECO:0000256" key="3">
    <source>
        <dbReference type="ARBA" id="ARBA00022723"/>
    </source>
</evidence>
<dbReference type="InterPro" id="IPR024610">
    <property type="entry name" value="ING_N_histone-binding"/>
</dbReference>
<evidence type="ECO:0000313" key="11">
    <source>
        <dbReference type="Proteomes" id="UP001159428"/>
    </source>
</evidence>
<dbReference type="Gene3D" id="3.30.40.10">
    <property type="entry name" value="Zinc/RING finger domain, C3HC4 (zinc finger)"/>
    <property type="match status" value="1"/>
</dbReference>
<sequence>LQSSESAISATATYVENYLDCVESLPDDMQRNISQMRELDLHYQERLKEIERLINSYFKEKEPAARRKCLIQIQRRLIRSQEYGDDKLQLVGNMMDLVDTRTRQIEVDVENLDTYRNDDMPPLLKPDVQPGTIILTRSSHYSFDKTSSRKVMRVKKYINEGIMTILEEHHSKPEKTKSKSLVTMTNMSVTQRAEGGQVGQEAQRWSSLSRRRQRPIESKLRKTREQTATNSTHMGKSKNQDSPTPEYPIDPNEPTYCLCNQVSFGEMIGCDNEECPIEWFHFQCVGLTTKPKGKW</sequence>
<evidence type="ECO:0000256" key="8">
    <source>
        <dbReference type="SAM" id="MobiDB-lite"/>
    </source>
</evidence>
<dbReference type="EMBL" id="CALNXJ010000051">
    <property type="protein sequence ID" value="CAH3152588.1"/>
    <property type="molecule type" value="Genomic_DNA"/>
</dbReference>
<gene>
    <name evidence="10" type="ORF">PMEA_00026741</name>
</gene>
<evidence type="ECO:0000256" key="6">
    <source>
        <dbReference type="ARBA" id="ARBA00023242"/>
    </source>
</evidence>
<evidence type="ECO:0000256" key="5">
    <source>
        <dbReference type="ARBA" id="ARBA00022833"/>
    </source>
</evidence>
<dbReference type="Proteomes" id="UP001159428">
    <property type="component" value="Unassembled WGS sequence"/>
</dbReference>
<dbReference type="PANTHER" id="PTHR10333:SF89">
    <property type="entry name" value="INHIBITOR OF GROWTH PROTEIN"/>
    <property type="match status" value="1"/>
</dbReference>
<reference evidence="10 11" key="1">
    <citation type="submission" date="2022-05" db="EMBL/GenBank/DDBJ databases">
        <authorList>
            <consortium name="Genoscope - CEA"/>
            <person name="William W."/>
        </authorList>
    </citation>
    <scope>NUCLEOTIDE SEQUENCE [LARGE SCALE GENOMIC DNA]</scope>
</reference>
<feature type="region of interest" description="Disordered" evidence="8">
    <location>
        <begin position="189"/>
        <end position="250"/>
    </location>
</feature>